<dbReference type="OrthoDB" id="343783at2759"/>
<name>A0A979FMN6_HYAAZ</name>
<dbReference type="AlphaFoldDB" id="A0A979FMN6"/>
<reference evidence="2" key="1">
    <citation type="submission" date="2025-08" db="UniProtKB">
        <authorList>
            <consortium name="RefSeq"/>
        </authorList>
    </citation>
    <scope>IDENTIFICATION</scope>
    <source>
        <tissue evidence="2">Whole organism</tissue>
    </source>
</reference>
<proteinExistence type="predicted"/>
<accession>A0A979FMN6</accession>
<dbReference type="KEGG" id="hazt:108676603"/>
<gene>
    <name evidence="2" type="primary">LOC108676603</name>
</gene>
<keyword evidence="1" id="KW-1185">Reference proteome</keyword>
<evidence type="ECO:0000313" key="1">
    <source>
        <dbReference type="Proteomes" id="UP000694843"/>
    </source>
</evidence>
<sequence>MSECEWEVLDVGGDDETRQSATGAVSFTSLYEVVKLAYLQPANPSSFSKEKLPHVVSSAAYGMVCVALEKTILLFAENCSTLVLQLPLPHTIDTATASVSARRRQQACGAVSALPAADGGCLRPALPDCLRPPH</sequence>
<dbReference type="GeneID" id="108676603"/>
<dbReference type="Proteomes" id="UP000694843">
    <property type="component" value="Unplaced"/>
</dbReference>
<dbReference type="RefSeq" id="XP_047737987.1">
    <property type="nucleotide sequence ID" value="XM_047882031.1"/>
</dbReference>
<protein>
    <submittedName>
        <fullName evidence="2">Uncharacterized protein LOC108676603</fullName>
    </submittedName>
</protein>
<evidence type="ECO:0000313" key="2">
    <source>
        <dbReference type="RefSeq" id="XP_047737987.1"/>
    </source>
</evidence>
<organism evidence="1 2">
    <name type="scientific">Hyalella azteca</name>
    <name type="common">Amphipod</name>
    <dbReference type="NCBI Taxonomy" id="294128"/>
    <lineage>
        <taxon>Eukaryota</taxon>
        <taxon>Metazoa</taxon>
        <taxon>Ecdysozoa</taxon>
        <taxon>Arthropoda</taxon>
        <taxon>Crustacea</taxon>
        <taxon>Multicrustacea</taxon>
        <taxon>Malacostraca</taxon>
        <taxon>Eumalacostraca</taxon>
        <taxon>Peracarida</taxon>
        <taxon>Amphipoda</taxon>
        <taxon>Senticaudata</taxon>
        <taxon>Talitrida</taxon>
        <taxon>Talitroidea</taxon>
        <taxon>Hyalellidae</taxon>
        <taxon>Hyalella</taxon>
    </lineage>
</organism>